<dbReference type="Pfam" id="PF06912">
    <property type="entry name" value="DUF1275"/>
    <property type="match status" value="1"/>
</dbReference>
<evidence type="ECO:0000313" key="3">
    <source>
        <dbReference type="Proteomes" id="UP001165584"/>
    </source>
</evidence>
<feature type="transmembrane region" description="Helical" evidence="1">
    <location>
        <begin position="207"/>
        <end position="227"/>
    </location>
</feature>
<feature type="transmembrane region" description="Helical" evidence="1">
    <location>
        <begin position="65"/>
        <end position="87"/>
    </location>
</feature>
<dbReference type="PANTHER" id="PTHR37314">
    <property type="entry name" value="SLR0142 PROTEIN"/>
    <property type="match status" value="1"/>
</dbReference>
<feature type="transmembrane region" description="Helical" evidence="1">
    <location>
        <begin position="180"/>
        <end position="201"/>
    </location>
</feature>
<dbReference type="InterPro" id="IPR010699">
    <property type="entry name" value="DUF1275"/>
</dbReference>
<feature type="transmembrane region" description="Helical" evidence="1">
    <location>
        <begin position="126"/>
        <end position="146"/>
    </location>
</feature>
<keyword evidence="1" id="KW-0812">Transmembrane</keyword>
<dbReference type="RefSeq" id="WP_259510678.1">
    <property type="nucleotide sequence ID" value="NZ_JANLCM010000004.1"/>
</dbReference>
<gene>
    <name evidence="2" type="ORF">N1027_19585</name>
</gene>
<evidence type="ECO:0000256" key="1">
    <source>
        <dbReference type="SAM" id="Phobius"/>
    </source>
</evidence>
<proteinExistence type="predicted"/>
<feature type="transmembrane region" description="Helical" evidence="1">
    <location>
        <begin position="99"/>
        <end position="120"/>
    </location>
</feature>
<keyword evidence="1" id="KW-1133">Transmembrane helix</keyword>
<dbReference type="Proteomes" id="UP001165584">
    <property type="component" value="Unassembled WGS sequence"/>
</dbReference>
<keyword evidence="3" id="KW-1185">Reference proteome</keyword>
<name>A0ABT2GZG8_9MICO</name>
<keyword evidence="1" id="KW-0472">Membrane</keyword>
<sequence length="234" mass="23575">MTDTHTTPGVGTSVSPSRWLAIGAVVLSFAAGATDAFAFLLLGGVFTANMTGNLVLAGLTERANYSAMVVGVAVAIAAFVVGLFVSFGIARAGARIRRLIIVLASGTVAQAAVLAGWLLVPAPGQMSSQWPLIALSAFAMAAQTAVSRRAEARSGVSTTYVTGTLTSLVADFSDHRAQAWVTRVTVILALVLGALCGSLAIGVSPTLGAALPIIPALVGMIALGIGARATTSPR</sequence>
<protein>
    <submittedName>
        <fullName evidence="2">DUF1275 domain-containing protein</fullName>
    </submittedName>
</protein>
<feature type="transmembrane region" description="Helical" evidence="1">
    <location>
        <begin position="20"/>
        <end position="45"/>
    </location>
</feature>
<reference evidence="2" key="1">
    <citation type="submission" date="2022-08" db="EMBL/GenBank/DDBJ databases">
        <authorList>
            <person name="Deng Y."/>
            <person name="Han X.-F."/>
            <person name="Zhang Y.-Q."/>
        </authorList>
    </citation>
    <scope>NUCLEOTIDE SEQUENCE</scope>
    <source>
        <strain evidence="2">CPCC 205763</strain>
    </source>
</reference>
<organism evidence="2 3">
    <name type="scientific">Herbiconiux aconitum</name>
    <dbReference type="NCBI Taxonomy" id="2970913"/>
    <lineage>
        <taxon>Bacteria</taxon>
        <taxon>Bacillati</taxon>
        <taxon>Actinomycetota</taxon>
        <taxon>Actinomycetes</taxon>
        <taxon>Micrococcales</taxon>
        <taxon>Microbacteriaceae</taxon>
        <taxon>Herbiconiux</taxon>
    </lineage>
</organism>
<comment type="caution">
    <text evidence="2">The sequence shown here is derived from an EMBL/GenBank/DDBJ whole genome shotgun (WGS) entry which is preliminary data.</text>
</comment>
<dbReference type="PANTHER" id="PTHR37314:SF4">
    <property type="entry name" value="UPF0700 TRANSMEMBRANE PROTEIN YOAK"/>
    <property type="match status" value="1"/>
</dbReference>
<dbReference type="EMBL" id="JANLCM010000004">
    <property type="protein sequence ID" value="MCS5720334.1"/>
    <property type="molecule type" value="Genomic_DNA"/>
</dbReference>
<evidence type="ECO:0000313" key="2">
    <source>
        <dbReference type="EMBL" id="MCS5720334.1"/>
    </source>
</evidence>
<accession>A0ABT2GZG8</accession>